<dbReference type="GO" id="GO:0046486">
    <property type="term" value="P:glycerolipid metabolic process"/>
    <property type="evidence" value="ECO:0007669"/>
    <property type="project" value="UniProtKB-ARBA"/>
</dbReference>
<protein>
    <recommendedName>
        <fullName evidence="6">PNPLA domain-containing protein</fullName>
    </recommendedName>
</protein>
<gene>
    <name evidence="7" type="ORF">H634G_10365</name>
</gene>
<accession>A0A0D9NJU0</accession>
<dbReference type="GO" id="GO:0016020">
    <property type="term" value="C:membrane"/>
    <property type="evidence" value="ECO:0007669"/>
    <property type="project" value="TreeGrafter"/>
</dbReference>
<dbReference type="PANTHER" id="PTHR24185">
    <property type="entry name" value="CALCIUM-INDEPENDENT PHOSPHOLIPASE A2-GAMMA"/>
    <property type="match status" value="1"/>
</dbReference>
<feature type="short sequence motif" description="GXSXG" evidence="4">
    <location>
        <begin position="77"/>
        <end position="81"/>
    </location>
</feature>
<feature type="domain" description="PNPLA" evidence="6">
    <location>
        <begin position="9"/>
        <end position="182"/>
    </location>
</feature>
<dbReference type="Pfam" id="PF01734">
    <property type="entry name" value="Patatin"/>
    <property type="match status" value="1"/>
</dbReference>
<evidence type="ECO:0000256" key="1">
    <source>
        <dbReference type="ARBA" id="ARBA00022801"/>
    </source>
</evidence>
<evidence type="ECO:0000256" key="5">
    <source>
        <dbReference type="SAM" id="MobiDB-lite"/>
    </source>
</evidence>
<name>A0A0D9NJU0_METAN</name>
<dbReference type="STRING" id="1291518.A0A0D9NJU0"/>
<dbReference type="AlphaFoldDB" id="A0A0D9NJU0"/>
<keyword evidence="1" id="KW-0378">Hydrolase</keyword>
<evidence type="ECO:0000256" key="2">
    <source>
        <dbReference type="ARBA" id="ARBA00022963"/>
    </source>
</evidence>
<comment type="caution">
    <text evidence="4">Lacks conserved residue(s) required for the propagation of feature annotation.</text>
</comment>
<organism evidence="7 8">
    <name type="scientific">Metarhizium anisopliae BRIP 53293</name>
    <dbReference type="NCBI Taxonomy" id="1291518"/>
    <lineage>
        <taxon>Eukaryota</taxon>
        <taxon>Fungi</taxon>
        <taxon>Dikarya</taxon>
        <taxon>Ascomycota</taxon>
        <taxon>Pezizomycotina</taxon>
        <taxon>Sordariomycetes</taxon>
        <taxon>Hypocreomycetidae</taxon>
        <taxon>Hypocreales</taxon>
        <taxon>Clavicipitaceae</taxon>
        <taxon>Metarhizium</taxon>
    </lineage>
</organism>
<evidence type="ECO:0000259" key="6">
    <source>
        <dbReference type="PROSITE" id="PS51635"/>
    </source>
</evidence>
<dbReference type="GO" id="GO:0047499">
    <property type="term" value="F:calcium-independent phospholipase A2 activity"/>
    <property type="evidence" value="ECO:0007669"/>
    <property type="project" value="TreeGrafter"/>
</dbReference>
<proteinExistence type="predicted"/>
<sequence length="182" mass="20433">MESRKARILCLDGGGVRGITSLLMLKIIMTEIRTQEERDTADCGDENMDGGAANNDKTGSRSTTPLKPCEYFDLICGTSTGGLIALMLGRLEYTVDEAIEQYMNFGEEIFKKKRRCFNSSKYDHNILEKCLKKVIHESHLGDANAPMKDENCRCRTFVVSAHLNKHADEDEDDAAILRSYDL</sequence>
<dbReference type="InterPro" id="IPR002641">
    <property type="entry name" value="PNPLA_dom"/>
</dbReference>
<feature type="short sequence motif" description="GXGXXG" evidence="4">
    <location>
        <begin position="13"/>
        <end position="18"/>
    </location>
</feature>
<dbReference type="InterPro" id="IPR016035">
    <property type="entry name" value="Acyl_Trfase/lysoPLipase"/>
</dbReference>
<dbReference type="Proteomes" id="UP000054544">
    <property type="component" value="Unassembled WGS sequence"/>
</dbReference>
<dbReference type="PROSITE" id="PS51635">
    <property type="entry name" value="PNPLA"/>
    <property type="match status" value="1"/>
</dbReference>
<keyword evidence="3" id="KW-0443">Lipid metabolism</keyword>
<dbReference type="PANTHER" id="PTHR24185:SF1">
    <property type="entry name" value="CALCIUM-INDEPENDENT PHOSPHOLIPASE A2-GAMMA"/>
    <property type="match status" value="1"/>
</dbReference>
<dbReference type="GO" id="GO:0016042">
    <property type="term" value="P:lipid catabolic process"/>
    <property type="evidence" value="ECO:0007669"/>
    <property type="project" value="UniProtKB-KW"/>
</dbReference>
<feature type="region of interest" description="Disordered" evidence="5">
    <location>
        <begin position="38"/>
        <end position="62"/>
    </location>
</feature>
<keyword evidence="2" id="KW-0442">Lipid degradation</keyword>
<evidence type="ECO:0000313" key="8">
    <source>
        <dbReference type="Proteomes" id="UP000054544"/>
    </source>
</evidence>
<dbReference type="GO" id="GO:0019369">
    <property type="term" value="P:arachidonate metabolic process"/>
    <property type="evidence" value="ECO:0007669"/>
    <property type="project" value="TreeGrafter"/>
</dbReference>
<evidence type="ECO:0000256" key="3">
    <source>
        <dbReference type="ARBA" id="ARBA00023098"/>
    </source>
</evidence>
<dbReference type="OrthoDB" id="5150455at2759"/>
<evidence type="ECO:0000256" key="4">
    <source>
        <dbReference type="PROSITE-ProRule" id="PRU01161"/>
    </source>
</evidence>
<reference evidence="8" key="1">
    <citation type="journal article" date="2014" name="BMC Genomics">
        <title>The genome sequence of the biocontrol fungus Metarhizium anisopliae and comparative genomics of Metarhizium species.</title>
        <authorList>
            <person name="Pattemore J.A."/>
            <person name="Hane J.K."/>
            <person name="Williams A.H."/>
            <person name="Wilson B.A."/>
            <person name="Stodart B.J."/>
            <person name="Ash G.J."/>
        </authorList>
    </citation>
    <scope>NUCLEOTIDE SEQUENCE [LARGE SCALE GENOMIC DNA]</scope>
    <source>
        <strain evidence="8">BRIP 53293</strain>
    </source>
</reference>
<dbReference type="SUPFAM" id="SSF52151">
    <property type="entry name" value="FabD/lysophospholipase-like"/>
    <property type="match status" value="1"/>
</dbReference>
<dbReference type="Gene3D" id="3.40.1090.10">
    <property type="entry name" value="Cytosolic phospholipase A2 catalytic domain"/>
    <property type="match status" value="1"/>
</dbReference>
<keyword evidence="8" id="KW-1185">Reference proteome</keyword>
<dbReference type="EMBL" id="KE384761">
    <property type="protein sequence ID" value="KJK74219.1"/>
    <property type="molecule type" value="Genomic_DNA"/>
</dbReference>
<evidence type="ECO:0000313" key="7">
    <source>
        <dbReference type="EMBL" id="KJK74219.1"/>
    </source>
</evidence>